<dbReference type="Gene3D" id="2.60.120.260">
    <property type="entry name" value="Galactose-binding domain-like"/>
    <property type="match status" value="3"/>
</dbReference>
<dbReference type="EMBL" id="HBKQ01015096">
    <property type="protein sequence ID" value="CAE2226262.1"/>
    <property type="molecule type" value="Transcribed_RNA"/>
</dbReference>
<dbReference type="Gene3D" id="2.160.20.10">
    <property type="entry name" value="Single-stranded right-handed beta-helix, Pectin lyase-like"/>
    <property type="match status" value="1"/>
</dbReference>
<dbReference type="GO" id="GO:0016798">
    <property type="term" value="F:hydrolase activity, acting on glycosyl bonds"/>
    <property type="evidence" value="ECO:0007669"/>
    <property type="project" value="InterPro"/>
</dbReference>
<dbReference type="InterPro" id="IPR012334">
    <property type="entry name" value="Pectin_lyas_fold"/>
</dbReference>
<dbReference type="PANTHER" id="PTHR46769">
    <property type="entry name" value="POLYCYSTIC KIDNEY AND HEPATIC DISEASE 1 (AUTOSOMAL RECESSIVE)-LIKE 1"/>
    <property type="match status" value="1"/>
</dbReference>
<keyword evidence="2" id="KW-0378">Hydrolase</keyword>
<dbReference type="InterPro" id="IPR052387">
    <property type="entry name" value="Fibrocystin"/>
</dbReference>
<dbReference type="Pfam" id="PF24606">
    <property type="entry name" value="CEMIP_beta-hel"/>
    <property type="match status" value="1"/>
</dbReference>
<keyword evidence="1" id="KW-0732">Signal</keyword>
<protein>
    <recommendedName>
        <fullName evidence="6">CBM-cenC domain-containing protein</fullName>
    </recommendedName>
</protein>
<feature type="domain" description="CEMIP beta-helix" evidence="4">
    <location>
        <begin position="134"/>
        <end position="314"/>
    </location>
</feature>
<dbReference type="AlphaFoldDB" id="A0A7S4MJT6"/>
<dbReference type="InterPro" id="IPR008979">
    <property type="entry name" value="Galactose-bd-like_sf"/>
</dbReference>
<feature type="domain" description="CBM-cenC" evidence="3">
    <location>
        <begin position="875"/>
        <end position="952"/>
    </location>
</feature>
<dbReference type="InterPro" id="IPR011050">
    <property type="entry name" value="Pectin_lyase_fold/virulence"/>
</dbReference>
<dbReference type="SUPFAM" id="SSF51126">
    <property type="entry name" value="Pectin lyase-like"/>
    <property type="match status" value="1"/>
</dbReference>
<evidence type="ECO:0000259" key="4">
    <source>
        <dbReference type="Pfam" id="PF24606"/>
    </source>
</evidence>
<dbReference type="InterPro" id="IPR055401">
    <property type="entry name" value="CEMIP_beta-hel_dom"/>
</dbReference>
<evidence type="ECO:0000313" key="5">
    <source>
        <dbReference type="EMBL" id="CAE2226262.1"/>
    </source>
</evidence>
<organism evidence="5">
    <name type="scientific">Odontella aurita</name>
    <dbReference type="NCBI Taxonomy" id="265563"/>
    <lineage>
        <taxon>Eukaryota</taxon>
        <taxon>Sar</taxon>
        <taxon>Stramenopiles</taxon>
        <taxon>Ochrophyta</taxon>
        <taxon>Bacillariophyta</taxon>
        <taxon>Mediophyceae</taxon>
        <taxon>Biddulphiophycidae</taxon>
        <taxon>Eupodiscales</taxon>
        <taxon>Odontellaceae</taxon>
        <taxon>Odontella</taxon>
    </lineage>
</organism>
<dbReference type="PANTHER" id="PTHR46769:SF2">
    <property type="entry name" value="FIBROCYSTIN-L ISOFORM 2 PRECURSOR-RELATED"/>
    <property type="match status" value="1"/>
</dbReference>
<name>A0A7S4MJT6_9STRA</name>
<accession>A0A7S4MJT6</accession>
<proteinExistence type="predicted"/>
<evidence type="ECO:0008006" key="6">
    <source>
        <dbReference type="Google" id="ProtNLM"/>
    </source>
</evidence>
<sequence length="1229" mass="136259">MANAAADGRVEFRFDAGHHRRYADVDYDDISIKLIHGPIKGIVVKDAGVAGCWGGGNELVVTSHTFSQNHEQVVPLADDEPVTLIGDGKAVLNLKTALPKYPTTAVLDAEQASEVALLGRNIRFEADTDVPHKGGYLNVLRTFNVTQKIRGVDFNRFGHLDQGNRYPIHFDRLDKVPDGKIEYNLIRQSNMRCVILNGLEGVTVEGNVAYNNKGICFGTFAGREQVTITNNLAIRTRQNLDSWRTASFYIRDPRVIFKGNVAAGSDRKGIYFQPEWRTSVNYHNMPAHKRNWNPRDTALGAFENNVAHSCAEWGLVLSTYHPLGNEPSTQVFSTYRGFRNVNNAHMDVRGVALDDWYLADGRHRNLDLQWSTDIHINDMKIVAYSPTFRKQVKEQTHIWHTCKDVNEKQRLDRLIGFEVFHKRGWKDWSGYDKTTAGVVMKGVTFEGFEDTGCAASNPFYAERHREQPHFDAFLAIESMTSSTEEAVLNLCTFESLEVQDVVITDADSSMGPILTGKAEGSFSGPSSIVSDYDYMKGFAGGECTSNAGKCLAYCENTCLQFVSWEVTPYGTEDVLLVVEDVNSGKSISVPGNFEVSKNNDGTPNVYYNTFLYDMRKFSAALPAGEYTAQFVKDGQPYWPTHAYDRFERKPPCMGDGSVTVTLERPDPTLEECTELVKNGDVELGNYTHWVHVNGGVEAMEGEGVDGSYAMLNKRSHRHHGIGFYVDTRCTKLMEGHEYRITAQVRLQDANGAAVSCDPDSLDENNMCPTMWLQTKKYRQDANTIDVWNMANVAMSVRPWNMVGYTLIEGTFVVKDTIAQADSVFLWVTRGGSKHIVVDNTSIKLHYRGDVSPPAADAMPLAMMAPIPKAECPKEFLMNKGFELGTTEYWRNRGYGGKGKLEIVPGGADGTGHALKMTNVGHYYNGPLQWIDSTCLEEGAEYEVSARFKLTNMATGEPHYCDTSVWRNGNINQCPVMTLSIWTDTSSGAYHLAKTVDAGNADNWATISKIVVGNANMHNSWQAFLYLEFIPVGIDITVDDVSFARYEKDCSNVVRDGDFEDGASGSWGSVLSAPPIAIDGGYGSAGKAICLGKCGINSSGRTSRDSHIYQNLDKDCILPNVEYVITAKVKLLDQDTQQPVGCNPNMINGAEACPFADIATDANGEWRGRVVGAVVGADDDSWYMLSGVFMFYDWDLPGNTLQLRFYRAPALVDMVVDDISISLRDSSFLA</sequence>
<evidence type="ECO:0000259" key="3">
    <source>
        <dbReference type="Pfam" id="PF02018"/>
    </source>
</evidence>
<dbReference type="SUPFAM" id="SSF49785">
    <property type="entry name" value="Galactose-binding domain-like"/>
    <property type="match status" value="2"/>
</dbReference>
<gene>
    <name evidence="5" type="ORF">OAUR00152_LOCUS10290</name>
</gene>
<dbReference type="Pfam" id="PF02018">
    <property type="entry name" value="CBM_4_9"/>
    <property type="match status" value="1"/>
</dbReference>
<evidence type="ECO:0000256" key="1">
    <source>
        <dbReference type="ARBA" id="ARBA00022729"/>
    </source>
</evidence>
<evidence type="ECO:0000256" key="2">
    <source>
        <dbReference type="ARBA" id="ARBA00022801"/>
    </source>
</evidence>
<reference evidence="5" key="1">
    <citation type="submission" date="2021-01" db="EMBL/GenBank/DDBJ databases">
        <authorList>
            <person name="Corre E."/>
            <person name="Pelletier E."/>
            <person name="Niang G."/>
            <person name="Scheremetjew M."/>
            <person name="Finn R."/>
            <person name="Kale V."/>
            <person name="Holt S."/>
            <person name="Cochrane G."/>
            <person name="Meng A."/>
            <person name="Brown T."/>
            <person name="Cohen L."/>
        </authorList>
    </citation>
    <scope>NUCLEOTIDE SEQUENCE</scope>
    <source>
        <strain evidence="5">Isolate 1302-5</strain>
    </source>
</reference>
<dbReference type="InterPro" id="IPR003305">
    <property type="entry name" value="CenC_carb-bd"/>
</dbReference>